<feature type="compositionally biased region" description="Polar residues" evidence="3">
    <location>
        <begin position="510"/>
        <end position="523"/>
    </location>
</feature>
<dbReference type="SMART" id="SM00799">
    <property type="entry name" value="DENN"/>
    <property type="match status" value="1"/>
</dbReference>
<feature type="region of interest" description="Disordered" evidence="3">
    <location>
        <begin position="484"/>
        <end position="523"/>
    </location>
</feature>
<dbReference type="InterPro" id="IPR046349">
    <property type="entry name" value="C1-like_sf"/>
</dbReference>
<keyword evidence="2" id="KW-0862">Zinc</keyword>
<feature type="region of interest" description="Disordered" evidence="3">
    <location>
        <begin position="538"/>
        <end position="579"/>
    </location>
</feature>
<evidence type="ECO:0000256" key="2">
    <source>
        <dbReference type="ARBA" id="ARBA00022833"/>
    </source>
</evidence>
<dbReference type="PROSITE" id="PS50081">
    <property type="entry name" value="ZF_DAG_PE_2"/>
    <property type="match status" value="1"/>
</dbReference>
<evidence type="ECO:0008006" key="8">
    <source>
        <dbReference type="Google" id="ProtNLM"/>
    </source>
</evidence>
<evidence type="ECO:0000313" key="6">
    <source>
        <dbReference type="EMBL" id="KAL0638470.1"/>
    </source>
</evidence>
<keyword evidence="7" id="KW-1185">Reference proteome</keyword>
<evidence type="ECO:0000256" key="1">
    <source>
        <dbReference type="ARBA" id="ARBA00022723"/>
    </source>
</evidence>
<organism evidence="6 7">
    <name type="scientific">Discina gigas</name>
    <dbReference type="NCBI Taxonomy" id="1032678"/>
    <lineage>
        <taxon>Eukaryota</taxon>
        <taxon>Fungi</taxon>
        <taxon>Dikarya</taxon>
        <taxon>Ascomycota</taxon>
        <taxon>Pezizomycotina</taxon>
        <taxon>Pezizomycetes</taxon>
        <taxon>Pezizales</taxon>
        <taxon>Discinaceae</taxon>
        <taxon>Discina</taxon>
    </lineage>
</organism>
<dbReference type="Pfam" id="PF03456">
    <property type="entry name" value="uDENN"/>
    <property type="match status" value="1"/>
</dbReference>
<feature type="region of interest" description="Disordered" evidence="3">
    <location>
        <begin position="789"/>
        <end position="864"/>
    </location>
</feature>
<dbReference type="InterPro" id="IPR001194">
    <property type="entry name" value="cDENN_dom"/>
</dbReference>
<dbReference type="Proteomes" id="UP001447188">
    <property type="component" value="Unassembled WGS sequence"/>
</dbReference>
<dbReference type="InterPro" id="IPR043153">
    <property type="entry name" value="DENN_C"/>
</dbReference>
<dbReference type="SMART" id="SM00800">
    <property type="entry name" value="uDENN"/>
    <property type="match status" value="1"/>
</dbReference>
<name>A0ABR3GRM0_9PEZI</name>
<feature type="compositionally biased region" description="Polar residues" evidence="3">
    <location>
        <begin position="833"/>
        <end position="843"/>
    </location>
</feature>
<dbReference type="PANTHER" id="PTHR12296">
    <property type="entry name" value="DENN DOMAIN-CONTAINING PROTEIN 4"/>
    <property type="match status" value="1"/>
</dbReference>
<reference evidence="6 7" key="1">
    <citation type="submission" date="2024-02" db="EMBL/GenBank/DDBJ databases">
        <title>Discinaceae phylogenomics.</title>
        <authorList>
            <person name="Dirks A.C."/>
            <person name="James T.Y."/>
        </authorList>
    </citation>
    <scope>NUCLEOTIDE SEQUENCE [LARGE SCALE GENOMIC DNA]</scope>
    <source>
        <strain evidence="6 7">ACD0624</strain>
    </source>
</reference>
<comment type="caution">
    <text evidence="6">The sequence shown here is derived from an EMBL/GenBank/DDBJ whole genome shotgun (WGS) entry which is preliminary data.</text>
</comment>
<gene>
    <name evidence="6" type="ORF">Q9L58_002406</name>
</gene>
<sequence>MHPLKRKFEPVLLDRYPPKHLTEEAKRRGPFPDYVPMFAFPNDVNIVSCDERPRSTWHGFTMTGGDNARLHGICIIIWIPLNPKAAEDLERRCEEWRRDNMTDEERELATSLGERLAAERTKLSKLLAKLPSVVSNPEKREELDEEIIATEEKIGLMADLLRPVRHGAASKIEGLTDGETGLWIPRAYGILGKDSCMVNFWKEWLKAIVVPMLNGSILRVPLSSPKIGMWQPLERYVVNLCSEAPAPSGSKTQIELAIRELRMYARKEAGNELPGSRTTDLYALFRALSLPNIVTMFEFALAESRIILLSSHTSMLHIATRALISLMYPLQWLGIYIPVLPARLLSALEAPCPYIVGIERRYEKLELPEEDFVCVDLDSDVIISSTPPVLLPRQQRRKLLSLLQLAAPHHNRYGVPVGPPQYAIETFPHNSFMSENVGVFTSTPLPSTLAKLVNLNSASFGDAAISDFAPRPLVFNSFLQSRGETRFDRPGTSGTVRGQSPPSPHSPKSQNYPPSTGNSLSRNETGFTLTATLRGKRSGNFDAASRRSSSFGFERTPTLRRPSLPFAHHSPSPSTSSLGADNQSVFNAYPPSVFAPSTIAASTVMPNMLVQPVRNTDTTKWVEGHCLQWKTHNLESICSICDERSDEGIYCCANCRVAAHARCSSQIGLPCPVAFHPDQIRAAFVRCFASLFYTYRKFLLPATGDGKKAGNIYRFNMEGFLKSMPQENSLFIQMLEQTQAFSEFIHDREAKKPIDPAIKLFDEVILSKKNRGKSGFFSKSTTNYLQDTSEHTWRTVSSGSTSPRYTDENKVASNRMPAKLDPTLMKATPRPRQPQQEVSANSTEKSEKRKTKRGLMPTLQINGK</sequence>
<evidence type="ECO:0000256" key="3">
    <source>
        <dbReference type="SAM" id="MobiDB-lite"/>
    </source>
</evidence>
<proteinExistence type="predicted"/>
<evidence type="ECO:0000313" key="7">
    <source>
        <dbReference type="Proteomes" id="UP001447188"/>
    </source>
</evidence>
<dbReference type="SUPFAM" id="SSF57889">
    <property type="entry name" value="Cysteine-rich domain"/>
    <property type="match status" value="1"/>
</dbReference>
<dbReference type="InterPro" id="IPR005113">
    <property type="entry name" value="uDENN_dom"/>
</dbReference>
<dbReference type="InterPro" id="IPR002219">
    <property type="entry name" value="PKC_DAG/PE"/>
</dbReference>
<dbReference type="PROSITE" id="PS50211">
    <property type="entry name" value="DENN"/>
    <property type="match status" value="1"/>
</dbReference>
<dbReference type="InterPro" id="IPR051696">
    <property type="entry name" value="DENN_Domain_GEFs"/>
</dbReference>
<evidence type="ECO:0000259" key="4">
    <source>
        <dbReference type="PROSITE" id="PS50081"/>
    </source>
</evidence>
<dbReference type="InterPro" id="IPR037516">
    <property type="entry name" value="Tripartite_DENN"/>
</dbReference>
<feature type="domain" description="UDENN" evidence="5">
    <location>
        <begin position="1"/>
        <end position="757"/>
    </location>
</feature>
<dbReference type="EMBL" id="JBBBZM010000021">
    <property type="protein sequence ID" value="KAL0638470.1"/>
    <property type="molecule type" value="Genomic_DNA"/>
</dbReference>
<dbReference type="Pfam" id="PF02141">
    <property type="entry name" value="DENN"/>
    <property type="match status" value="1"/>
</dbReference>
<evidence type="ECO:0000259" key="5">
    <source>
        <dbReference type="PROSITE" id="PS50211"/>
    </source>
</evidence>
<dbReference type="PANTHER" id="PTHR12296:SF21">
    <property type="entry name" value="DENN DOMAIN-CONTAINING PROTEIN 3"/>
    <property type="match status" value="1"/>
</dbReference>
<accession>A0ABR3GRM0</accession>
<protein>
    <recommendedName>
        <fullName evidence="8">DENN-domain-containing protein</fullName>
    </recommendedName>
</protein>
<dbReference type="InterPro" id="IPR005112">
    <property type="entry name" value="dDENN_dom"/>
</dbReference>
<feature type="compositionally biased region" description="Polar residues" evidence="3">
    <location>
        <begin position="794"/>
        <end position="804"/>
    </location>
</feature>
<feature type="domain" description="Phorbol-ester/DAG-type" evidence="4">
    <location>
        <begin position="624"/>
        <end position="671"/>
    </location>
</feature>
<dbReference type="SMART" id="SM00801">
    <property type="entry name" value="dDENN"/>
    <property type="match status" value="1"/>
</dbReference>
<dbReference type="Pfam" id="PF03455">
    <property type="entry name" value="dDENN"/>
    <property type="match status" value="1"/>
</dbReference>
<keyword evidence="1" id="KW-0479">Metal-binding</keyword>
<dbReference type="Gene3D" id="3.40.50.11500">
    <property type="match status" value="1"/>
</dbReference>
<dbReference type="CDD" id="cd00029">
    <property type="entry name" value="C1"/>
    <property type="match status" value="1"/>
</dbReference>